<evidence type="ECO:0000256" key="1">
    <source>
        <dbReference type="SAM" id="MobiDB-lite"/>
    </source>
</evidence>
<feature type="compositionally biased region" description="Basic residues" evidence="1">
    <location>
        <begin position="221"/>
        <end position="234"/>
    </location>
</feature>
<dbReference type="VEuPathDB" id="VectorBase:HLOH_050294"/>
<dbReference type="AlphaFoldDB" id="A0A9J6FNI6"/>
<gene>
    <name evidence="2" type="ORF">HPB48_018562</name>
</gene>
<organism evidence="2 3">
    <name type="scientific">Haemaphysalis longicornis</name>
    <name type="common">Bush tick</name>
    <dbReference type="NCBI Taxonomy" id="44386"/>
    <lineage>
        <taxon>Eukaryota</taxon>
        <taxon>Metazoa</taxon>
        <taxon>Ecdysozoa</taxon>
        <taxon>Arthropoda</taxon>
        <taxon>Chelicerata</taxon>
        <taxon>Arachnida</taxon>
        <taxon>Acari</taxon>
        <taxon>Parasitiformes</taxon>
        <taxon>Ixodida</taxon>
        <taxon>Ixodoidea</taxon>
        <taxon>Ixodidae</taxon>
        <taxon>Haemaphysalinae</taxon>
        <taxon>Haemaphysalis</taxon>
    </lineage>
</organism>
<keyword evidence="3" id="KW-1185">Reference proteome</keyword>
<protein>
    <submittedName>
        <fullName evidence="2">Uncharacterized protein</fullName>
    </submittedName>
</protein>
<comment type="caution">
    <text evidence="2">The sequence shown here is derived from an EMBL/GenBank/DDBJ whole genome shotgun (WGS) entry which is preliminary data.</text>
</comment>
<feature type="region of interest" description="Disordered" evidence="1">
    <location>
        <begin position="106"/>
        <end position="317"/>
    </location>
</feature>
<dbReference type="Proteomes" id="UP000821853">
    <property type="component" value="Chromosome 10"/>
</dbReference>
<feature type="region of interest" description="Disordered" evidence="1">
    <location>
        <begin position="13"/>
        <end position="32"/>
    </location>
</feature>
<dbReference type="EMBL" id="JABSTR010000002">
    <property type="protein sequence ID" value="KAH9364435.1"/>
    <property type="molecule type" value="Genomic_DNA"/>
</dbReference>
<feature type="compositionally biased region" description="Basic and acidic residues" evidence="1">
    <location>
        <begin position="261"/>
        <end position="277"/>
    </location>
</feature>
<name>A0A9J6FNI6_HAELO</name>
<evidence type="ECO:0000313" key="3">
    <source>
        <dbReference type="Proteomes" id="UP000821853"/>
    </source>
</evidence>
<feature type="compositionally biased region" description="Basic residues" evidence="1">
    <location>
        <begin position="135"/>
        <end position="158"/>
    </location>
</feature>
<feature type="compositionally biased region" description="Basic and acidic residues" evidence="1">
    <location>
        <begin position="172"/>
        <end position="182"/>
    </location>
</feature>
<reference evidence="2 3" key="1">
    <citation type="journal article" date="2020" name="Cell">
        <title>Large-Scale Comparative Analyses of Tick Genomes Elucidate Their Genetic Diversity and Vector Capacities.</title>
        <authorList>
            <consortium name="Tick Genome and Microbiome Consortium (TIGMIC)"/>
            <person name="Jia N."/>
            <person name="Wang J."/>
            <person name="Shi W."/>
            <person name="Du L."/>
            <person name="Sun Y."/>
            <person name="Zhan W."/>
            <person name="Jiang J.F."/>
            <person name="Wang Q."/>
            <person name="Zhang B."/>
            <person name="Ji P."/>
            <person name="Bell-Sakyi L."/>
            <person name="Cui X.M."/>
            <person name="Yuan T.T."/>
            <person name="Jiang B.G."/>
            <person name="Yang W.F."/>
            <person name="Lam T.T."/>
            <person name="Chang Q.C."/>
            <person name="Ding S.J."/>
            <person name="Wang X.J."/>
            <person name="Zhu J.G."/>
            <person name="Ruan X.D."/>
            <person name="Zhao L."/>
            <person name="Wei J.T."/>
            <person name="Ye R.Z."/>
            <person name="Que T.C."/>
            <person name="Du C.H."/>
            <person name="Zhou Y.H."/>
            <person name="Cheng J.X."/>
            <person name="Dai P.F."/>
            <person name="Guo W.B."/>
            <person name="Han X.H."/>
            <person name="Huang E.J."/>
            <person name="Li L.F."/>
            <person name="Wei W."/>
            <person name="Gao Y.C."/>
            <person name="Liu J.Z."/>
            <person name="Shao H.Z."/>
            <person name="Wang X."/>
            <person name="Wang C.C."/>
            <person name="Yang T.C."/>
            <person name="Huo Q.B."/>
            <person name="Li W."/>
            <person name="Chen H.Y."/>
            <person name="Chen S.E."/>
            <person name="Zhou L.G."/>
            <person name="Ni X.B."/>
            <person name="Tian J.H."/>
            <person name="Sheng Y."/>
            <person name="Liu T."/>
            <person name="Pan Y.S."/>
            <person name="Xia L.Y."/>
            <person name="Li J."/>
            <person name="Zhao F."/>
            <person name="Cao W.C."/>
        </authorList>
    </citation>
    <scope>NUCLEOTIDE SEQUENCE [LARGE SCALE GENOMIC DNA]</scope>
    <source>
        <tissue evidence="2">Larvae</tissue>
    </source>
</reference>
<feature type="compositionally biased region" description="Basic and acidic residues" evidence="1">
    <location>
        <begin position="200"/>
        <end position="213"/>
    </location>
</feature>
<evidence type="ECO:0000313" key="2">
    <source>
        <dbReference type="EMBL" id="KAH9364435.1"/>
    </source>
</evidence>
<sequence length="317" mass="35596">MTGTTRIFHVIPLNPDIHGGDPSSGDSQRFAHSNRGARTAVALPPLLPHRTLSEKLLNSMVPRVPRLRHHETNCTQSYASRAKQRAPARNLEEYMDADDMAAMMSTEGPEAARSPTNPSPGIPARAFALQSTPTFRRKKQASYTRQRGREKRRRRQRAVRPPTLSQLRAQRARRERERKRDTPPPTLAAGDYRRQVGGNKRTEENASSVDRRSPPSPPRRPAGRRKPQRGRPNTRKQVAPSQTPCKEKEETPAMPGVSREMVSDGAHESGAPRELKENGLGAGWRSFPDQRQARGGRRAADVGRRNPPTLRERRRPS</sequence>
<feature type="compositionally biased region" description="Polar residues" evidence="1">
    <location>
        <begin position="235"/>
        <end position="244"/>
    </location>
</feature>
<accession>A0A9J6FNI6</accession>
<proteinExistence type="predicted"/>